<evidence type="ECO:0000313" key="3">
    <source>
        <dbReference type="Proteomes" id="UP001139971"/>
    </source>
</evidence>
<comment type="caution">
    <text evidence="2">The sequence shown here is derived from an EMBL/GenBank/DDBJ whole genome shotgun (WGS) entry which is preliminary data.</text>
</comment>
<organism evidence="2 3">
    <name type="scientific">Tahibacter soli</name>
    <dbReference type="NCBI Taxonomy" id="2983605"/>
    <lineage>
        <taxon>Bacteria</taxon>
        <taxon>Pseudomonadati</taxon>
        <taxon>Pseudomonadota</taxon>
        <taxon>Gammaproteobacteria</taxon>
        <taxon>Lysobacterales</taxon>
        <taxon>Rhodanobacteraceae</taxon>
        <taxon>Tahibacter</taxon>
    </lineage>
</organism>
<feature type="chain" id="PRO_5040778800" evidence="1">
    <location>
        <begin position="19"/>
        <end position="349"/>
    </location>
</feature>
<dbReference type="RefSeq" id="WP_263543783.1">
    <property type="nucleotide sequence ID" value="NZ_JAOVZO020000008.1"/>
</dbReference>
<name>A0A9X3YIS6_9GAMM</name>
<dbReference type="Proteomes" id="UP001139971">
    <property type="component" value="Unassembled WGS sequence"/>
</dbReference>
<gene>
    <name evidence="2" type="ORF">OD750_006975</name>
</gene>
<accession>A0A9X3YIS6</accession>
<protein>
    <submittedName>
        <fullName evidence="2">Uncharacterized protein</fullName>
    </submittedName>
</protein>
<reference evidence="2" key="1">
    <citation type="submission" date="2023-02" db="EMBL/GenBank/DDBJ databases">
        <title>Tahibacter soli sp. nov. isolated from soil.</title>
        <authorList>
            <person name="Baek J.H."/>
            <person name="Lee J.K."/>
            <person name="Choi D.G."/>
            <person name="Jeon C.O."/>
        </authorList>
    </citation>
    <scope>NUCLEOTIDE SEQUENCE</scope>
    <source>
        <strain evidence="2">BL</strain>
    </source>
</reference>
<feature type="signal peptide" evidence="1">
    <location>
        <begin position="1"/>
        <end position="18"/>
    </location>
</feature>
<keyword evidence="1" id="KW-0732">Signal</keyword>
<dbReference type="AlphaFoldDB" id="A0A9X3YIS6"/>
<evidence type="ECO:0000256" key="1">
    <source>
        <dbReference type="SAM" id="SignalP"/>
    </source>
</evidence>
<proteinExistence type="predicted"/>
<sequence length="349" mass="37395">MRALLSFVLVVCCAPLAAAPLPRFPPGSVWNRDISAAPPHPDSATMIAATGGWGNGNKLQIDFSFYVLNDPAAAAPMVDVVPNPEEYYAPDCDNPAQPSTTFPLPVGGAIEGQAGYTCDNRCVDDDCDDCHLIVVRGRTLFEAYSTNVVGGAVEARCVLRWNLDRVYPPEGRGEQCTSADAAGFPVAPLLFNADEVQAALPDGDLGHAIRFILPNPSMAAATYVHPATHAGAPSGASSKIPYGSRLRLRADFPLTNYNPAARVILRTMQRYGIVLSDGGGIALTAESDRYTTAKWSTLGVTSQIFNPGVGNPAVQLGDFQVLETGARFPLTYDCERIPEDFLFIDHFQY</sequence>
<evidence type="ECO:0000313" key="2">
    <source>
        <dbReference type="EMBL" id="MDC8012289.1"/>
    </source>
</evidence>
<keyword evidence="3" id="KW-1185">Reference proteome</keyword>
<dbReference type="EMBL" id="JAOVZO020000008">
    <property type="protein sequence ID" value="MDC8012289.1"/>
    <property type="molecule type" value="Genomic_DNA"/>
</dbReference>